<accession>A0ACB6S148</accession>
<comment type="caution">
    <text evidence="1">The sequence shown here is derived from an EMBL/GenBank/DDBJ whole genome shotgun (WGS) entry which is preliminary data.</text>
</comment>
<name>A0ACB6S148_9PLEO</name>
<proteinExistence type="predicted"/>
<keyword evidence="2" id="KW-1185">Reference proteome</keyword>
<dbReference type="EMBL" id="MU006715">
    <property type="protein sequence ID" value="KAF2627960.1"/>
    <property type="molecule type" value="Genomic_DNA"/>
</dbReference>
<reference evidence="1" key="1">
    <citation type="journal article" date="2020" name="Stud. Mycol.">
        <title>101 Dothideomycetes genomes: a test case for predicting lifestyles and emergence of pathogens.</title>
        <authorList>
            <person name="Haridas S."/>
            <person name="Albert R."/>
            <person name="Binder M."/>
            <person name="Bloem J."/>
            <person name="Labutti K."/>
            <person name="Salamov A."/>
            <person name="Andreopoulos B."/>
            <person name="Baker S."/>
            <person name="Barry K."/>
            <person name="Bills G."/>
            <person name="Bluhm B."/>
            <person name="Cannon C."/>
            <person name="Castanera R."/>
            <person name="Culley D."/>
            <person name="Daum C."/>
            <person name="Ezra D."/>
            <person name="Gonzalez J."/>
            <person name="Henrissat B."/>
            <person name="Kuo A."/>
            <person name="Liang C."/>
            <person name="Lipzen A."/>
            <person name="Lutzoni F."/>
            <person name="Magnuson J."/>
            <person name="Mondo S."/>
            <person name="Nolan M."/>
            <person name="Ohm R."/>
            <person name="Pangilinan J."/>
            <person name="Park H.-J."/>
            <person name="Ramirez L."/>
            <person name="Alfaro M."/>
            <person name="Sun H."/>
            <person name="Tritt A."/>
            <person name="Yoshinaga Y."/>
            <person name="Zwiers L.-H."/>
            <person name="Turgeon B."/>
            <person name="Goodwin S."/>
            <person name="Spatafora J."/>
            <person name="Crous P."/>
            <person name="Grigoriev I."/>
        </authorList>
    </citation>
    <scope>NUCLEOTIDE SEQUENCE</scope>
    <source>
        <strain evidence="1">CBS 525.71</strain>
    </source>
</reference>
<protein>
    <submittedName>
        <fullName evidence="1">HET-domain-containing protein</fullName>
    </submittedName>
</protein>
<evidence type="ECO:0000313" key="1">
    <source>
        <dbReference type="EMBL" id="KAF2627960.1"/>
    </source>
</evidence>
<organism evidence="1 2">
    <name type="scientific">Macroventuria anomochaeta</name>
    <dbReference type="NCBI Taxonomy" id="301207"/>
    <lineage>
        <taxon>Eukaryota</taxon>
        <taxon>Fungi</taxon>
        <taxon>Dikarya</taxon>
        <taxon>Ascomycota</taxon>
        <taxon>Pezizomycotina</taxon>
        <taxon>Dothideomycetes</taxon>
        <taxon>Pleosporomycetidae</taxon>
        <taxon>Pleosporales</taxon>
        <taxon>Pleosporineae</taxon>
        <taxon>Didymellaceae</taxon>
        <taxon>Macroventuria</taxon>
    </lineage>
</organism>
<gene>
    <name evidence="1" type="ORF">BU25DRAFT_439882</name>
</gene>
<evidence type="ECO:0000313" key="2">
    <source>
        <dbReference type="Proteomes" id="UP000799754"/>
    </source>
</evidence>
<sequence>MKLCDYCITNVLGSKESWDYHNHSYDALTPSSKNRCLFCSTLRKDLRRVAPWLKESDYAESWPVYRWSIRSLTKIRESPETVVVTFRYVPPKKRPGIEANEEQDRIDLPTRTFFLFPDKDLQPLPTLEQLGRSTNPNVNGGHQIRAWVEKCDQKHTDCMRQRKATPIASRFIPTRLLDISGPLETPIRVIETATTTVQGPYCSLSHCWGKPDFVQLHDNNKKSYMTDGVPWNLFTNNFKQAVEIARFLNVGYIWIDSLCIIQGSADDWVREASRMHLVYRNSYCNIAIADSIGQYGGAFRSREPTDVSPVVYQSREDSPMFGRQKWRAVSEDLWARELLQSSLYTRGWVFQERMLAPRILHFARNQVFWDCPSLSACEALPAGLPRPMDTISGPDRHWRGRLQEPGGSRDLAGPNDQPLSVYWQTAVRNYTSCNLTQRSDKLIAIWGIAKLIKDAMGVEYGEGLWADNLEDQLTWRVAECELKERPVTKKRTFPSWSWASMDGEIIIADRLSDKKHWTVCDHNGRRLELDLIGVKRYAHALQPRSTQPRSAEPTPFLQNRAQSDSVLEVKALKQNQRNAPGHQINNPPSKDHSPQKINEDAEPMLHNRSIPIQGHINCGMLSFDAVKKAWLLHLHNARDLDIEAYPDTIPGPKDLQHHCSFVVLSAKKVVQPKSEVISTQTGHHTAEDIEIEGRGVLLEAVRKPRKDGQDHFRRTGALRFRVENEEAFRKLLCTKGWEKLPAEKYSAKRGRKFWLD</sequence>
<dbReference type="Proteomes" id="UP000799754">
    <property type="component" value="Unassembled WGS sequence"/>
</dbReference>